<keyword evidence="3" id="KW-0732">Signal</keyword>
<keyword evidence="6" id="KW-1185">Reference proteome</keyword>
<gene>
    <name evidence="5" type="primary">modA</name>
    <name evidence="5" type="ORF">CUN85_10900</name>
</gene>
<dbReference type="Pfam" id="PF13531">
    <property type="entry name" value="SBP_bac_11"/>
    <property type="match status" value="1"/>
</dbReference>
<dbReference type="SUPFAM" id="SSF53850">
    <property type="entry name" value="Periplasmic binding protein-like II"/>
    <property type="match status" value="1"/>
</dbReference>
<organism evidence="5 6">
    <name type="scientific">Methanolobus halotolerans</name>
    <dbReference type="NCBI Taxonomy" id="2052935"/>
    <lineage>
        <taxon>Archaea</taxon>
        <taxon>Methanobacteriati</taxon>
        <taxon>Methanobacteriota</taxon>
        <taxon>Stenosarchaea group</taxon>
        <taxon>Methanomicrobia</taxon>
        <taxon>Methanosarcinales</taxon>
        <taxon>Methanosarcinaceae</taxon>
        <taxon>Methanolobus</taxon>
    </lineage>
</organism>
<dbReference type="InterPro" id="IPR050682">
    <property type="entry name" value="ModA/WtpA"/>
</dbReference>
<dbReference type="GO" id="GO:0030973">
    <property type="term" value="F:molybdate ion binding"/>
    <property type="evidence" value="ECO:0007669"/>
    <property type="project" value="TreeGrafter"/>
</dbReference>
<comment type="caution">
    <text evidence="5">The sequence shown here is derived from an EMBL/GenBank/DDBJ whole genome shotgun (WGS) entry which is preliminary data.</text>
</comment>
<dbReference type="InterPro" id="IPR005950">
    <property type="entry name" value="ModA"/>
</dbReference>
<reference evidence="5 6" key="1">
    <citation type="submission" date="2017-11" db="EMBL/GenBank/DDBJ databases">
        <title>Isolation and Characterization of Methanogenic Archaea from Saline Meromictic Lake at Siberia.</title>
        <authorList>
            <person name="Shen Y."/>
            <person name="Huang H.-H."/>
            <person name="Lai M.-C."/>
            <person name="Chen S.-C."/>
        </authorList>
    </citation>
    <scope>NUCLEOTIDE SEQUENCE [LARGE SCALE GENOMIC DNA]</scope>
    <source>
        <strain evidence="5 6">SY-01</strain>
    </source>
</reference>
<dbReference type="PANTHER" id="PTHR30632">
    <property type="entry name" value="MOLYBDATE-BINDING PERIPLASMIC PROTEIN"/>
    <property type="match status" value="1"/>
</dbReference>
<proteinExistence type="predicted"/>
<evidence type="ECO:0000256" key="2">
    <source>
        <dbReference type="ARBA" id="ARBA00022723"/>
    </source>
</evidence>
<evidence type="ECO:0000256" key="4">
    <source>
        <dbReference type="SAM" id="Phobius"/>
    </source>
</evidence>
<dbReference type="AlphaFoldDB" id="A0A4E0PTI3"/>
<dbReference type="FunFam" id="3.40.190.10:FF:000035">
    <property type="entry name" value="Molybdate ABC transporter substrate-binding protein"/>
    <property type="match status" value="1"/>
</dbReference>
<dbReference type="EMBL" id="PGGK01000014">
    <property type="protein sequence ID" value="TGC07492.1"/>
    <property type="molecule type" value="Genomic_DNA"/>
</dbReference>
<dbReference type="PIRSF" id="PIRSF004846">
    <property type="entry name" value="ModA"/>
    <property type="match status" value="1"/>
</dbReference>
<accession>A0A4E0PTI3</accession>
<dbReference type="RefSeq" id="WP_135390338.1">
    <property type="nucleotide sequence ID" value="NZ_PGGK01000014.1"/>
</dbReference>
<dbReference type="GO" id="GO:0046872">
    <property type="term" value="F:metal ion binding"/>
    <property type="evidence" value="ECO:0007669"/>
    <property type="project" value="UniProtKB-KW"/>
</dbReference>
<keyword evidence="2" id="KW-0479">Metal-binding</keyword>
<evidence type="ECO:0000313" key="5">
    <source>
        <dbReference type="EMBL" id="TGC07492.1"/>
    </source>
</evidence>
<protein>
    <submittedName>
        <fullName evidence="5">Molybdate ABC transporter substrate-binding protein</fullName>
    </submittedName>
</protein>
<dbReference type="PANTHER" id="PTHR30632:SF0">
    <property type="entry name" value="SULFATE-BINDING PROTEIN"/>
    <property type="match status" value="1"/>
</dbReference>
<dbReference type="Proteomes" id="UP000297295">
    <property type="component" value="Unassembled WGS sequence"/>
</dbReference>
<keyword evidence="4" id="KW-0472">Membrane</keyword>
<name>A0A4E0PTI3_9EURY</name>
<dbReference type="Gene3D" id="3.40.190.10">
    <property type="entry name" value="Periplasmic binding protein-like II"/>
    <property type="match status" value="2"/>
</dbReference>
<evidence type="ECO:0000313" key="6">
    <source>
        <dbReference type="Proteomes" id="UP000297295"/>
    </source>
</evidence>
<sequence>MNKRNETLVVSIAIIFFIAISAFITNLIGEEQQPIYLTISTSAVLTEAFTDIEEEFEAENPEINVIMNFANAGSLRMQIEGGAPIDVYAPADRVQMDILASHGYVYNDSRKDFAGSYLVIIVPKGNVLNLTTMEDLSKHEVKKIAFTDTEASTVGKYAKQELIEKCLWNSVQNKMVIGDTVKNAMVHVERGEVDAGFVFKTDVKTAKPGTIEMISSAPMSKTINYSIAVVASTQHQKESQMFVDFVTGEKGSFILEQYGFIIPKHDLESA</sequence>
<keyword evidence="4" id="KW-0812">Transmembrane</keyword>
<dbReference type="GO" id="GO:0015689">
    <property type="term" value="P:molybdate ion transport"/>
    <property type="evidence" value="ECO:0007669"/>
    <property type="project" value="InterPro"/>
</dbReference>
<keyword evidence="4" id="KW-1133">Transmembrane helix</keyword>
<keyword evidence="1" id="KW-0500">Molybdenum</keyword>
<evidence type="ECO:0000256" key="1">
    <source>
        <dbReference type="ARBA" id="ARBA00022505"/>
    </source>
</evidence>
<evidence type="ECO:0000256" key="3">
    <source>
        <dbReference type="ARBA" id="ARBA00022729"/>
    </source>
</evidence>
<dbReference type="OrthoDB" id="75920at2157"/>
<feature type="transmembrane region" description="Helical" evidence="4">
    <location>
        <begin position="7"/>
        <end position="28"/>
    </location>
</feature>
<dbReference type="NCBIfam" id="TIGR01256">
    <property type="entry name" value="modA"/>
    <property type="match status" value="1"/>
</dbReference>